<keyword evidence="3" id="KW-1185">Reference proteome</keyword>
<dbReference type="EMBL" id="JAPFFF010000005">
    <property type="protein sequence ID" value="KAK8890272.1"/>
    <property type="molecule type" value="Genomic_DNA"/>
</dbReference>
<gene>
    <name evidence="2" type="ORF">M9Y10_035045</name>
</gene>
<feature type="compositionally biased region" description="Basic residues" evidence="1">
    <location>
        <begin position="89"/>
        <end position="108"/>
    </location>
</feature>
<accession>A0ABR2KGM2</accession>
<dbReference type="SUPFAM" id="SSF52540">
    <property type="entry name" value="P-loop containing nucleoside triphosphate hydrolases"/>
    <property type="match status" value="1"/>
</dbReference>
<comment type="caution">
    <text evidence="2">The sequence shown here is derived from an EMBL/GenBank/DDBJ whole genome shotgun (WGS) entry which is preliminary data.</text>
</comment>
<protein>
    <submittedName>
        <fullName evidence="2">Uncharacterized protein</fullName>
    </submittedName>
</protein>
<evidence type="ECO:0000313" key="2">
    <source>
        <dbReference type="EMBL" id="KAK8890272.1"/>
    </source>
</evidence>
<proteinExistence type="predicted"/>
<sequence length="114" mass="13635">MNCPDPKFILVGGNSALRDSFQEHYDEYKSKGWEPVPSRIGDEMRRKIQSIDYIECDADSKYNVKEVFERAMHIALHNIQFQDTEEKPHKTKKVSKFKQWKEKRKEKKSKKDKE</sequence>
<dbReference type="Gene3D" id="3.40.50.300">
    <property type="entry name" value="P-loop containing nucleotide triphosphate hydrolases"/>
    <property type="match status" value="1"/>
</dbReference>
<reference evidence="2 3" key="1">
    <citation type="submission" date="2024-04" db="EMBL/GenBank/DDBJ databases">
        <title>Tritrichomonas musculus Genome.</title>
        <authorList>
            <person name="Alves-Ferreira E."/>
            <person name="Grigg M."/>
            <person name="Lorenzi H."/>
            <person name="Galac M."/>
        </authorList>
    </citation>
    <scope>NUCLEOTIDE SEQUENCE [LARGE SCALE GENOMIC DNA]</scope>
    <source>
        <strain evidence="2 3">EAF2021</strain>
    </source>
</reference>
<dbReference type="InterPro" id="IPR027417">
    <property type="entry name" value="P-loop_NTPase"/>
</dbReference>
<feature type="region of interest" description="Disordered" evidence="1">
    <location>
        <begin position="82"/>
        <end position="114"/>
    </location>
</feature>
<name>A0ABR2KGM2_9EUKA</name>
<organism evidence="2 3">
    <name type="scientific">Tritrichomonas musculus</name>
    <dbReference type="NCBI Taxonomy" id="1915356"/>
    <lineage>
        <taxon>Eukaryota</taxon>
        <taxon>Metamonada</taxon>
        <taxon>Parabasalia</taxon>
        <taxon>Tritrichomonadida</taxon>
        <taxon>Tritrichomonadidae</taxon>
        <taxon>Tritrichomonas</taxon>
    </lineage>
</organism>
<evidence type="ECO:0000313" key="3">
    <source>
        <dbReference type="Proteomes" id="UP001470230"/>
    </source>
</evidence>
<evidence type="ECO:0000256" key="1">
    <source>
        <dbReference type="SAM" id="MobiDB-lite"/>
    </source>
</evidence>
<dbReference type="Proteomes" id="UP001470230">
    <property type="component" value="Unassembled WGS sequence"/>
</dbReference>